<evidence type="ECO:0000256" key="7">
    <source>
        <dbReference type="ARBA" id="ARBA00024739"/>
    </source>
</evidence>
<feature type="region of interest" description="Disordered" evidence="9">
    <location>
        <begin position="1"/>
        <end position="39"/>
    </location>
</feature>
<dbReference type="InterPro" id="IPR035890">
    <property type="entry name" value="Anti-sigma-28_factor_FlgM_sf"/>
</dbReference>
<dbReference type="EMBL" id="WNWM01000002">
    <property type="protein sequence ID" value="MUI15656.1"/>
    <property type="molecule type" value="Genomic_DNA"/>
</dbReference>
<feature type="domain" description="Anti-sigma-28 factor FlgM C-terminal" evidence="10">
    <location>
        <begin position="49"/>
        <end position="90"/>
    </location>
</feature>
<evidence type="ECO:0000256" key="6">
    <source>
        <dbReference type="ARBA" id="ARBA00023163"/>
    </source>
</evidence>
<sequence length="99" mass="10370">MAIESKTRGQRMRISSGMPGVATVQTVTDTAPAEKPRAAAPAAATLQSAVLQPAMAAMKDMPDFDQAKVSMLRDALAKGELPFDAGKLAGMIQRFHGGQ</sequence>
<dbReference type="NCBIfam" id="TIGR03824">
    <property type="entry name" value="FlgM_jcvi"/>
    <property type="match status" value="1"/>
</dbReference>
<keyword evidence="6" id="KW-0804">Transcription</keyword>
<keyword evidence="3" id="KW-0678">Repressor</keyword>
<keyword evidence="4" id="KW-1005">Bacterial flagellum biogenesis</keyword>
<dbReference type="RefSeq" id="WP_155711319.1">
    <property type="nucleotide sequence ID" value="NZ_BMWU01000005.1"/>
</dbReference>
<dbReference type="AlphaFoldDB" id="A0A6I3XJG5"/>
<evidence type="ECO:0000256" key="9">
    <source>
        <dbReference type="SAM" id="MobiDB-lite"/>
    </source>
</evidence>
<name>A0A6I3XJG5_9BURK</name>
<dbReference type="GO" id="GO:0045892">
    <property type="term" value="P:negative regulation of DNA-templated transcription"/>
    <property type="evidence" value="ECO:0007669"/>
    <property type="project" value="InterPro"/>
</dbReference>
<keyword evidence="11" id="KW-0282">Flagellum</keyword>
<evidence type="ECO:0000256" key="3">
    <source>
        <dbReference type="ARBA" id="ARBA00022491"/>
    </source>
</evidence>
<organism evidence="11 12">
    <name type="scientific">Pseudoduganella dura</name>
    <dbReference type="NCBI Taxonomy" id="321982"/>
    <lineage>
        <taxon>Bacteria</taxon>
        <taxon>Pseudomonadati</taxon>
        <taxon>Pseudomonadota</taxon>
        <taxon>Betaproteobacteria</taxon>
        <taxon>Burkholderiales</taxon>
        <taxon>Oxalobacteraceae</taxon>
        <taxon>Telluria group</taxon>
        <taxon>Pseudoduganella</taxon>
    </lineage>
</organism>
<dbReference type="GO" id="GO:0044781">
    <property type="term" value="P:bacterial-type flagellum organization"/>
    <property type="evidence" value="ECO:0007669"/>
    <property type="project" value="UniProtKB-KW"/>
</dbReference>
<dbReference type="SUPFAM" id="SSF101498">
    <property type="entry name" value="Anti-sigma factor FlgM"/>
    <property type="match status" value="1"/>
</dbReference>
<evidence type="ECO:0000256" key="4">
    <source>
        <dbReference type="ARBA" id="ARBA00022795"/>
    </source>
</evidence>
<evidence type="ECO:0000256" key="5">
    <source>
        <dbReference type="ARBA" id="ARBA00023015"/>
    </source>
</evidence>
<reference evidence="11 12" key="1">
    <citation type="submission" date="2019-11" db="EMBL/GenBank/DDBJ databases">
        <title>Draft Genome Sequences of Six Type Strains of the Genus Massilia.</title>
        <authorList>
            <person name="Miess H."/>
            <person name="Frediansyah A."/>
            <person name="Goeker M."/>
            <person name="Gross H."/>
        </authorList>
    </citation>
    <scope>NUCLEOTIDE SEQUENCE [LARGE SCALE GENOMIC DNA]</scope>
    <source>
        <strain evidence="11 12">DSM 17513</strain>
    </source>
</reference>
<gene>
    <name evidence="11" type="primary">flgM</name>
    <name evidence="11" type="ORF">GJV26_24830</name>
</gene>
<keyword evidence="11" id="KW-0969">Cilium</keyword>
<evidence type="ECO:0000256" key="1">
    <source>
        <dbReference type="ARBA" id="ARBA00005322"/>
    </source>
</evidence>
<dbReference type="OrthoDB" id="7066611at2"/>
<comment type="similarity">
    <text evidence="1">Belongs to the FlgM family.</text>
</comment>
<proteinExistence type="inferred from homology"/>
<keyword evidence="12" id="KW-1185">Reference proteome</keyword>
<accession>A0A6I3XJG5</accession>
<dbReference type="InterPro" id="IPR031316">
    <property type="entry name" value="FlgM_C"/>
</dbReference>
<evidence type="ECO:0000256" key="2">
    <source>
        <dbReference type="ARBA" id="ARBA00017823"/>
    </source>
</evidence>
<dbReference type="Pfam" id="PF04316">
    <property type="entry name" value="FlgM"/>
    <property type="match status" value="1"/>
</dbReference>
<evidence type="ECO:0000259" key="10">
    <source>
        <dbReference type="Pfam" id="PF04316"/>
    </source>
</evidence>
<keyword evidence="11" id="KW-0966">Cell projection</keyword>
<comment type="caution">
    <text evidence="11">The sequence shown here is derived from an EMBL/GenBank/DDBJ whole genome shotgun (WGS) entry which is preliminary data.</text>
</comment>
<protein>
    <recommendedName>
        <fullName evidence="2">Negative regulator of flagellin synthesis</fullName>
    </recommendedName>
    <alternativeName>
        <fullName evidence="8">Anti-sigma-28 factor</fullName>
    </alternativeName>
</protein>
<evidence type="ECO:0000256" key="8">
    <source>
        <dbReference type="ARBA" id="ARBA00030117"/>
    </source>
</evidence>
<evidence type="ECO:0000313" key="12">
    <source>
        <dbReference type="Proteomes" id="UP000431684"/>
    </source>
</evidence>
<dbReference type="InterPro" id="IPR007412">
    <property type="entry name" value="FlgM"/>
</dbReference>
<keyword evidence="5" id="KW-0805">Transcription regulation</keyword>
<comment type="function">
    <text evidence="7">Responsible for the coupling of flagellin expression to flagellar assembly by preventing expression of the flagellin genes when a component of the middle class of proteins is defective. It negatively regulates flagellar genes by inhibiting the activity of FliA by directly binding to FliA.</text>
</comment>
<dbReference type="Proteomes" id="UP000431684">
    <property type="component" value="Unassembled WGS sequence"/>
</dbReference>
<evidence type="ECO:0000313" key="11">
    <source>
        <dbReference type="EMBL" id="MUI15656.1"/>
    </source>
</evidence>